<dbReference type="Gene3D" id="3.10.129.10">
    <property type="entry name" value="Hotdog Thioesterase"/>
    <property type="match status" value="1"/>
</dbReference>
<dbReference type="SUPFAM" id="SSF54637">
    <property type="entry name" value="Thioesterase/thiol ester dehydrase-isomerase"/>
    <property type="match status" value="1"/>
</dbReference>
<dbReference type="InterPro" id="IPR039375">
    <property type="entry name" value="NodN-like"/>
</dbReference>
<proteinExistence type="inferred from homology"/>
<keyword evidence="4" id="KW-1185">Reference proteome</keyword>
<protein>
    <submittedName>
        <fullName evidence="3">Acyl dehydratase</fullName>
    </submittedName>
</protein>
<feature type="domain" description="MaoC-like" evidence="2">
    <location>
        <begin position="35"/>
        <end position="147"/>
    </location>
</feature>
<dbReference type="InterPro" id="IPR029069">
    <property type="entry name" value="HotDog_dom_sf"/>
</dbReference>
<dbReference type="PANTHER" id="PTHR42993">
    <property type="entry name" value="MAOC-LIKE DEHYDRATASE DOMAIN-CONTAINING PROTEIN"/>
    <property type="match status" value="1"/>
</dbReference>
<evidence type="ECO:0000313" key="4">
    <source>
        <dbReference type="Proteomes" id="UP000198960"/>
    </source>
</evidence>
<reference evidence="4" key="1">
    <citation type="submission" date="2016-10" db="EMBL/GenBank/DDBJ databases">
        <authorList>
            <person name="Varghese N."/>
            <person name="Submissions S."/>
        </authorList>
    </citation>
    <scope>NUCLEOTIDE SEQUENCE [LARGE SCALE GENOMIC DNA]</scope>
    <source>
        <strain evidence="4">DSM 45413</strain>
    </source>
</reference>
<accession>A0A1H8WRI2</accession>
<gene>
    <name evidence="3" type="ORF">SAMN05660991_04666</name>
</gene>
<evidence type="ECO:0000313" key="3">
    <source>
        <dbReference type="EMBL" id="SEP30265.1"/>
    </source>
</evidence>
<dbReference type="STRING" id="673521.SAMN05660991_04666"/>
<dbReference type="InterPro" id="IPR002539">
    <property type="entry name" value="MaoC-like_dom"/>
</dbReference>
<dbReference type="Proteomes" id="UP000198960">
    <property type="component" value="Unassembled WGS sequence"/>
</dbReference>
<comment type="similarity">
    <text evidence="1">Belongs to the enoyl-CoA hydratase/isomerase family.</text>
</comment>
<dbReference type="PANTHER" id="PTHR42993:SF1">
    <property type="entry name" value="MAOC-LIKE DEHYDRATASE DOMAIN-CONTAINING PROTEIN"/>
    <property type="match status" value="1"/>
</dbReference>
<dbReference type="EMBL" id="FOEE01000027">
    <property type="protein sequence ID" value="SEP30265.1"/>
    <property type="molecule type" value="Genomic_DNA"/>
</dbReference>
<organism evidence="3 4">
    <name type="scientific">Trujillonella endophytica</name>
    <dbReference type="NCBI Taxonomy" id="673521"/>
    <lineage>
        <taxon>Bacteria</taxon>
        <taxon>Bacillati</taxon>
        <taxon>Actinomycetota</taxon>
        <taxon>Actinomycetes</taxon>
        <taxon>Geodermatophilales</taxon>
        <taxon>Geodermatophilaceae</taxon>
        <taxon>Trujillonella</taxon>
    </lineage>
</organism>
<sequence length="173" mass="18677">MESGNQNECKGTGHMAQTQVQAQTTVEGIEGVQGLVGRHMGYSNWVTITQEQVNQFAVATNDHQWIHVHPERAEAESPFGGPIAHGYLTLSLVPGLLPEIVDMQGFRMGVNYGTEKVRFPSPVPVGSRVRAGATLASATPFDGGITVNIDVVMEIEGVSKPAMVATVVYRRYL</sequence>
<dbReference type="CDD" id="cd03450">
    <property type="entry name" value="NodN"/>
    <property type="match status" value="1"/>
</dbReference>
<dbReference type="AlphaFoldDB" id="A0A1H8WRI2"/>
<evidence type="ECO:0000256" key="1">
    <source>
        <dbReference type="ARBA" id="ARBA00005254"/>
    </source>
</evidence>
<dbReference type="Pfam" id="PF01575">
    <property type="entry name" value="MaoC_dehydratas"/>
    <property type="match status" value="1"/>
</dbReference>
<name>A0A1H8WRI2_9ACTN</name>
<evidence type="ECO:0000259" key="2">
    <source>
        <dbReference type="Pfam" id="PF01575"/>
    </source>
</evidence>